<dbReference type="InterPro" id="IPR050549">
    <property type="entry name" value="MFS_Trehalose_Transporter"/>
</dbReference>
<evidence type="ECO:0000259" key="6">
    <source>
        <dbReference type="PROSITE" id="PS50850"/>
    </source>
</evidence>
<protein>
    <submittedName>
        <fullName evidence="7">(apollo) hypothetical protein</fullName>
    </submittedName>
</protein>
<name>A0A8S3WP81_PARAO</name>
<comment type="caution">
    <text evidence="7">The sequence shown here is derived from an EMBL/GenBank/DDBJ whole genome shotgun (WGS) entry which is preliminary data.</text>
</comment>
<organism evidence="7 8">
    <name type="scientific">Parnassius apollo</name>
    <name type="common">Apollo butterfly</name>
    <name type="synonym">Papilio apollo</name>
    <dbReference type="NCBI Taxonomy" id="110799"/>
    <lineage>
        <taxon>Eukaryota</taxon>
        <taxon>Metazoa</taxon>
        <taxon>Ecdysozoa</taxon>
        <taxon>Arthropoda</taxon>
        <taxon>Hexapoda</taxon>
        <taxon>Insecta</taxon>
        <taxon>Pterygota</taxon>
        <taxon>Neoptera</taxon>
        <taxon>Endopterygota</taxon>
        <taxon>Lepidoptera</taxon>
        <taxon>Glossata</taxon>
        <taxon>Ditrysia</taxon>
        <taxon>Papilionoidea</taxon>
        <taxon>Papilionidae</taxon>
        <taxon>Parnassiinae</taxon>
        <taxon>Parnassini</taxon>
        <taxon>Parnassius</taxon>
        <taxon>Parnassius</taxon>
    </lineage>
</organism>
<proteinExistence type="predicted"/>
<keyword evidence="3 5" id="KW-1133">Transmembrane helix</keyword>
<evidence type="ECO:0000256" key="1">
    <source>
        <dbReference type="ARBA" id="ARBA00004141"/>
    </source>
</evidence>
<dbReference type="AlphaFoldDB" id="A0A8S3WP81"/>
<gene>
    <name evidence="7" type="ORF">PAPOLLO_LOCUS8607</name>
</gene>
<dbReference type="Proteomes" id="UP000691718">
    <property type="component" value="Unassembled WGS sequence"/>
</dbReference>
<feature type="transmembrane region" description="Helical" evidence="5">
    <location>
        <begin position="49"/>
        <end position="69"/>
    </location>
</feature>
<accession>A0A8S3WP81</accession>
<dbReference type="EMBL" id="CAJQZP010000610">
    <property type="protein sequence ID" value="CAG4972350.1"/>
    <property type="molecule type" value="Genomic_DNA"/>
</dbReference>
<feature type="transmembrane region" description="Helical" evidence="5">
    <location>
        <begin position="78"/>
        <end position="97"/>
    </location>
</feature>
<dbReference type="Pfam" id="PF00083">
    <property type="entry name" value="Sugar_tr"/>
    <property type="match status" value="1"/>
</dbReference>
<dbReference type="GO" id="GO:0016020">
    <property type="term" value="C:membrane"/>
    <property type="evidence" value="ECO:0007669"/>
    <property type="project" value="UniProtKB-SubCell"/>
</dbReference>
<dbReference type="InterPro" id="IPR005828">
    <property type="entry name" value="MFS_sugar_transport-like"/>
</dbReference>
<feature type="transmembrane region" description="Helical" evidence="5">
    <location>
        <begin position="164"/>
        <end position="183"/>
    </location>
</feature>
<keyword evidence="8" id="KW-1185">Reference proteome</keyword>
<dbReference type="PROSITE" id="PS50850">
    <property type="entry name" value="MFS"/>
    <property type="match status" value="1"/>
</dbReference>
<feature type="transmembrane region" description="Helical" evidence="5">
    <location>
        <begin position="103"/>
        <end position="122"/>
    </location>
</feature>
<evidence type="ECO:0000256" key="2">
    <source>
        <dbReference type="ARBA" id="ARBA00022692"/>
    </source>
</evidence>
<evidence type="ECO:0000256" key="4">
    <source>
        <dbReference type="ARBA" id="ARBA00023136"/>
    </source>
</evidence>
<sequence>MTSFRKASIIAGLTLCSISDGLIFGQMSGMVDALRDSKSEIAISDNEISWIASSINATCICGLALAGLITEKVGRKRAITFLSLSVMLTWIMTYFATDLVALIASRVIVGVCYGGIIVLTYISMAEYTTPSKRAIYINIISAVGPSIGTTLGHVMSILLHWRTVALIGIIPTGLSALLPCFWVESPSWLASKGRFDECEVAFRKLHGRGDEAELELALLVNLEKTKRENLPTNKSYLIIKKIKTALKQRHGMFIDNINFSKIEQSETLVRLYKH</sequence>
<dbReference type="PANTHER" id="PTHR48021:SF1">
    <property type="entry name" value="GH07001P-RELATED"/>
    <property type="match status" value="1"/>
</dbReference>
<evidence type="ECO:0000256" key="5">
    <source>
        <dbReference type="SAM" id="Phobius"/>
    </source>
</evidence>
<reference evidence="7" key="1">
    <citation type="submission" date="2021-04" db="EMBL/GenBank/DDBJ databases">
        <authorList>
            <person name="Tunstrom K."/>
        </authorList>
    </citation>
    <scope>NUCLEOTIDE SEQUENCE</scope>
</reference>
<comment type="subcellular location">
    <subcellularLocation>
        <location evidence="1">Membrane</location>
        <topology evidence="1">Multi-pass membrane protein</topology>
    </subcellularLocation>
</comment>
<dbReference type="GO" id="GO:0022857">
    <property type="term" value="F:transmembrane transporter activity"/>
    <property type="evidence" value="ECO:0007669"/>
    <property type="project" value="InterPro"/>
</dbReference>
<keyword evidence="2 5" id="KW-0812">Transmembrane</keyword>
<dbReference type="OrthoDB" id="6133115at2759"/>
<feature type="domain" description="Major facilitator superfamily (MFS) profile" evidence="6">
    <location>
        <begin position="9"/>
        <end position="274"/>
    </location>
</feature>
<dbReference type="PANTHER" id="PTHR48021">
    <property type="match status" value="1"/>
</dbReference>
<evidence type="ECO:0000313" key="8">
    <source>
        <dbReference type="Proteomes" id="UP000691718"/>
    </source>
</evidence>
<evidence type="ECO:0000313" key="7">
    <source>
        <dbReference type="EMBL" id="CAG4972350.1"/>
    </source>
</evidence>
<keyword evidence="4 5" id="KW-0472">Membrane</keyword>
<dbReference type="InterPro" id="IPR020846">
    <property type="entry name" value="MFS_dom"/>
</dbReference>
<evidence type="ECO:0000256" key="3">
    <source>
        <dbReference type="ARBA" id="ARBA00022989"/>
    </source>
</evidence>
<feature type="transmembrane region" description="Helical" evidence="5">
    <location>
        <begin position="134"/>
        <end position="158"/>
    </location>
</feature>